<evidence type="ECO:0000256" key="1">
    <source>
        <dbReference type="ARBA" id="ARBA00023002"/>
    </source>
</evidence>
<dbReference type="InterPro" id="IPR039261">
    <property type="entry name" value="FNR_nucleotide-bd"/>
</dbReference>
<evidence type="ECO:0000256" key="3">
    <source>
        <dbReference type="ARBA" id="ARBA00034078"/>
    </source>
</evidence>
<proteinExistence type="inferred from homology"/>
<dbReference type="GO" id="GO:0008218">
    <property type="term" value="P:bioluminescence"/>
    <property type="evidence" value="ECO:0007669"/>
    <property type="project" value="UniProtKB-KW"/>
</dbReference>
<dbReference type="Pfam" id="PF00111">
    <property type="entry name" value="Fer2"/>
    <property type="match status" value="1"/>
</dbReference>
<dbReference type="RefSeq" id="WP_133588180.1">
    <property type="nucleotide sequence ID" value="NZ_CP037953.1"/>
</dbReference>
<dbReference type="Gene3D" id="2.40.30.10">
    <property type="entry name" value="Translation factors"/>
    <property type="match status" value="1"/>
</dbReference>
<protein>
    <submittedName>
        <fullName evidence="6">CDP-4-dehydro-6-deoxyglucose reductase</fullName>
    </submittedName>
</protein>
<dbReference type="InterPro" id="IPR036010">
    <property type="entry name" value="2Fe-2S_ferredoxin-like_sf"/>
</dbReference>
<dbReference type="InterPro" id="IPR017938">
    <property type="entry name" value="Riboflavin_synthase-like_b-brl"/>
</dbReference>
<sequence length="336" mass="37221">MSDGFVLAVGNQQVACDRSLTLLENIHRAGFRALSACRNAACGICRAKIRRGNVHYKQEPRGLSEAERVHGFCLPCAGFSDADLELEWAGLQSKDVVDVRKISCQVQSVTPLNTDTYLVSLVPADGSQPQYAAGQYLQLIMPDGSPRSFSIASAPESQLIDVHIKVIPGHERAQQVIDHVQRRQVVTVELPFGECHLPDNEHPLLMIAGGTGFAPMKSLIESSLARHEARDMWLYWGAANKSQLYWHEQMLALSTQHLRLHYVPVLAMADEGWYGATGFPHLKAADDHGDFSAFEVFCSGSEGMARAVYAFMQAKEVPDHRFHSDWIDILRNQGAL</sequence>
<organism evidence="6 7">
    <name type="scientific">Permianibacter aggregans</name>
    <dbReference type="NCBI Taxonomy" id="1510150"/>
    <lineage>
        <taxon>Bacteria</taxon>
        <taxon>Pseudomonadati</taxon>
        <taxon>Pseudomonadota</taxon>
        <taxon>Gammaproteobacteria</taxon>
        <taxon>Pseudomonadales</taxon>
        <taxon>Pseudomonadaceae</taxon>
        <taxon>Permianibacter</taxon>
    </lineage>
</organism>
<dbReference type="AlphaFoldDB" id="A0A4R6UTT7"/>
<evidence type="ECO:0000256" key="2">
    <source>
        <dbReference type="ARBA" id="ARBA00023223"/>
    </source>
</evidence>
<evidence type="ECO:0000259" key="5">
    <source>
        <dbReference type="PROSITE" id="PS51384"/>
    </source>
</evidence>
<dbReference type="PANTHER" id="PTHR47354:SF7">
    <property type="entry name" value="NAD(P)H-FLAVIN REDUCTASE"/>
    <property type="match status" value="1"/>
</dbReference>
<dbReference type="Gene3D" id="3.40.50.80">
    <property type="entry name" value="Nucleotide-binding domain of ferredoxin-NADP reductase (FNR) module"/>
    <property type="match status" value="1"/>
</dbReference>
<comment type="similarity">
    <text evidence="4">Belongs to the Fre/LuxG FAD/NAD(P) flavoprotein oxidoreductase family.</text>
</comment>
<dbReference type="Gene3D" id="3.10.20.30">
    <property type="match status" value="1"/>
</dbReference>
<dbReference type="EMBL" id="SNYM01000003">
    <property type="protein sequence ID" value="TDQ49666.1"/>
    <property type="molecule type" value="Genomic_DNA"/>
</dbReference>
<keyword evidence="1" id="KW-0560">Oxidoreductase</keyword>
<dbReference type="PANTHER" id="PTHR47354">
    <property type="entry name" value="NADH OXIDOREDUCTASE HCR"/>
    <property type="match status" value="1"/>
</dbReference>
<dbReference type="PROSITE" id="PS00197">
    <property type="entry name" value="2FE2S_FER_1"/>
    <property type="match status" value="1"/>
</dbReference>
<comment type="caution">
    <text evidence="6">The sequence shown here is derived from an EMBL/GenBank/DDBJ whole genome shotgun (WGS) entry which is preliminary data.</text>
</comment>
<dbReference type="InterPro" id="IPR001709">
    <property type="entry name" value="Flavoprot_Pyr_Nucl_cyt_Rdtase"/>
</dbReference>
<keyword evidence="7" id="KW-1185">Reference proteome</keyword>
<evidence type="ECO:0000313" key="6">
    <source>
        <dbReference type="EMBL" id="TDQ49666.1"/>
    </source>
</evidence>
<dbReference type="OrthoDB" id="9806195at2"/>
<dbReference type="GO" id="GO:0016491">
    <property type="term" value="F:oxidoreductase activity"/>
    <property type="evidence" value="ECO:0007669"/>
    <property type="project" value="UniProtKB-KW"/>
</dbReference>
<dbReference type="PRINTS" id="PR00371">
    <property type="entry name" value="FPNCR"/>
</dbReference>
<dbReference type="CDD" id="cd06189">
    <property type="entry name" value="flavin_oxioreductase"/>
    <property type="match status" value="1"/>
</dbReference>
<reference evidence="6 7" key="1">
    <citation type="submission" date="2019-03" db="EMBL/GenBank/DDBJ databases">
        <title>Genomic Encyclopedia of Type Strains, Phase IV (KMG-IV): sequencing the most valuable type-strain genomes for metagenomic binning, comparative biology and taxonomic classification.</title>
        <authorList>
            <person name="Goeker M."/>
        </authorList>
    </citation>
    <scope>NUCLEOTIDE SEQUENCE [LARGE SCALE GENOMIC DNA]</scope>
    <source>
        <strain evidence="6 7">DSM 103792</strain>
    </source>
</reference>
<dbReference type="InterPro" id="IPR006058">
    <property type="entry name" value="2Fe2S_fd_BS"/>
</dbReference>
<dbReference type="PROSITE" id="PS51384">
    <property type="entry name" value="FAD_FR"/>
    <property type="match status" value="1"/>
</dbReference>
<dbReference type="GO" id="GO:0051537">
    <property type="term" value="F:2 iron, 2 sulfur cluster binding"/>
    <property type="evidence" value="ECO:0007669"/>
    <property type="project" value="InterPro"/>
</dbReference>
<gene>
    <name evidence="6" type="ORF">EV696_10334</name>
</gene>
<dbReference type="InterPro" id="IPR050415">
    <property type="entry name" value="MRET"/>
</dbReference>
<dbReference type="InterPro" id="IPR012675">
    <property type="entry name" value="Beta-grasp_dom_sf"/>
</dbReference>
<dbReference type="Pfam" id="PF00175">
    <property type="entry name" value="NAD_binding_1"/>
    <property type="match status" value="1"/>
</dbReference>
<dbReference type="InterPro" id="IPR001041">
    <property type="entry name" value="2Fe-2S_ferredoxin-type"/>
</dbReference>
<name>A0A4R6UTT7_9GAMM</name>
<comment type="cofactor">
    <cofactor evidence="3">
        <name>[2Fe-2S] cluster</name>
        <dbReference type="ChEBI" id="CHEBI:190135"/>
    </cofactor>
</comment>
<dbReference type="PRINTS" id="PR00410">
    <property type="entry name" value="PHEHYDRXLASE"/>
</dbReference>
<dbReference type="SUPFAM" id="SSF54292">
    <property type="entry name" value="2Fe-2S ferredoxin-like"/>
    <property type="match status" value="1"/>
</dbReference>
<evidence type="ECO:0000256" key="4">
    <source>
        <dbReference type="ARBA" id="ARBA00038177"/>
    </source>
</evidence>
<dbReference type="InterPro" id="IPR001433">
    <property type="entry name" value="OxRdtase_FAD/NAD-bd"/>
</dbReference>
<dbReference type="Proteomes" id="UP000295375">
    <property type="component" value="Unassembled WGS sequence"/>
</dbReference>
<dbReference type="SUPFAM" id="SSF63380">
    <property type="entry name" value="Riboflavin synthase domain-like"/>
    <property type="match status" value="1"/>
</dbReference>
<evidence type="ECO:0000313" key="7">
    <source>
        <dbReference type="Proteomes" id="UP000295375"/>
    </source>
</evidence>
<dbReference type="CDD" id="cd00207">
    <property type="entry name" value="fer2"/>
    <property type="match status" value="1"/>
</dbReference>
<accession>A0A4R6UTT7</accession>
<dbReference type="InterPro" id="IPR017927">
    <property type="entry name" value="FAD-bd_FR_type"/>
</dbReference>
<keyword evidence="2" id="KW-0455">Luminescence</keyword>
<dbReference type="SUPFAM" id="SSF52343">
    <property type="entry name" value="Ferredoxin reductase-like, C-terminal NADP-linked domain"/>
    <property type="match status" value="1"/>
</dbReference>
<feature type="domain" description="FAD-binding FR-type" evidence="5">
    <location>
        <begin position="99"/>
        <end position="198"/>
    </location>
</feature>